<feature type="region of interest" description="Disordered" evidence="1">
    <location>
        <begin position="61"/>
        <end position="88"/>
    </location>
</feature>
<organism evidence="3 4">
    <name type="scientific">Portunus trituberculatus</name>
    <name type="common">Swimming crab</name>
    <name type="synonym">Neptunus trituberculatus</name>
    <dbReference type="NCBI Taxonomy" id="210409"/>
    <lineage>
        <taxon>Eukaryota</taxon>
        <taxon>Metazoa</taxon>
        <taxon>Ecdysozoa</taxon>
        <taxon>Arthropoda</taxon>
        <taxon>Crustacea</taxon>
        <taxon>Multicrustacea</taxon>
        <taxon>Malacostraca</taxon>
        <taxon>Eumalacostraca</taxon>
        <taxon>Eucarida</taxon>
        <taxon>Decapoda</taxon>
        <taxon>Pleocyemata</taxon>
        <taxon>Brachyura</taxon>
        <taxon>Eubrachyura</taxon>
        <taxon>Portunoidea</taxon>
        <taxon>Portunidae</taxon>
        <taxon>Portuninae</taxon>
        <taxon>Portunus</taxon>
    </lineage>
</organism>
<accession>A0A5B7EXW3</accession>
<keyword evidence="2" id="KW-0732">Signal</keyword>
<evidence type="ECO:0000256" key="1">
    <source>
        <dbReference type="SAM" id="MobiDB-lite"/>
    </source>
</evidence>
<dbReference type="AlphaFoldDB" id="A0A5B7EXW3"/>
<reference evidence="3 4" key="1">
    <citation type="submission" date="2019-05" db="EMBL/GenBank/DDBJ databases">
        <title>Another draft genome of Portunus trituberculatus and its Hox gene families provides insights of decapod evolution.</title>
        <authorList>
            <person name="Jeong J.-H."/>
            <person name="Song I."/>
            <person name="Kim S."/>
            <person name="Choi T."/>
            <person name="Kim D."/>
            <person name="Ryu S."/>
            <person name="Kim W."/>
        </authorList>
    </citation>
    <scope>NUCLEOTIDE SEQUENCE [LARGE SCALE GENOMIC DNA]</scope>
    <source>
        <tissue evidence="3">Muscle</tissue>
    </source>
</reference>
<protein>
    <recommendedName>
        <fullName evidence="5">Secreted protein</fullName>
    </recommendedName>
</protein>
<evidence type="ECO:0000313" key="3">
    <source>
        <dbReference type="EMBL" id="MPC37858.1"/>
    </source>
</evidence>
<dbReference type="EMBL" id="VSRR010003906">
    <property type="protein sequence ID" value="MPC37858.1"/>
    <property type="molecule type" value="Genomic_DNA"/>
</dbReference>
<gene>
    <name evidence="3" type="ORF">E2C01_031353</name>
</gene>
<name>A0A5B7EXW3_PORTR</name>
<evidence type="ECO:0008006" key="5">
    <source>
        <dbReference type="Google" id="ProtNLM"/>
    </source>
</evidence>
<evidence type="ECO:0000256" key="2">
    <source>
        <dbReference type="SAM" id="SignalP"/>
    </source>
</evidence>
<feature type="signal peptide" evidence="2">
    <location>
        <begin position="1"/>
        <end position="18"/>
    </location>
</feature>
<feature type="chain" id="PRO_5022869405" description="Secreted protein" evidence="2">
    <location>
        <begin position="19"/>
        <end position="88"/>
    </location>
</feature>
<proteinExistence type="predicted"/>
<evidence type="ECO:0000313" key="4">
    <source>
        <dbReference type="Proteomes" id="UP000324222"/>
    </source>
</evidence>
<dbReference type="Proteomes" id="UP000324222">
    <property type="component" value="Unassembled WGS sequence"/>
</dbReference>
<keyword evidence="4" id="KW-1185">Reference proteome</keyword>
<sequence length="88" mass="9635">MQLTSLLLITSLLPLASFQPDYMCSLGCMHREGRLPARWFPAQVSACLLCARTLRPRLSSTFNRPDYGPSPPHGADSPYSPYGGSGSY</sequence>
<comment type="caution">
    <text evidence="3">The sequence shown here is derived from an EMBL/GenBank/DDBJ whole genome shotgun (WGS) entry which is preliminary data.</text>
</comment>